<dbReference type="SUPFAM" id="SSF53756">
    <property type="entry name" value="UDP-Glycosyltransferase/glycogen phosphorylase"/>
    <property type="match status" value="1"/>
</dbReference>
<dbReference type="Gene3D" id="3.40.50.2000">
    <property type="entry name" value="Glycogen Phosphorylase B"/>
    <property type="match status" value="2"/>
</dbReference>
<dbReference type="RefSeq" id="WP_046152721.1">
    <property type="nucleotide sequence ID" value="NZ_CADFGU010000001.1"/>
</dbReference>
<name>A0A0F5K1N7_9BURK</name>
<feature type="domain" description="Glycosyltransferase subfamily 4-like N-terminal" evidence="2">
    <location>
        <begin position="16"/>
        <end position="172"/>
    </location>
</feature>
<dbReference type="GO" id="GO:0016757">
    <property type="term" value="F:glycosyltransferase activity"/>
    <property type="evidence" value="ECO:0007669"/>
    <property type="project" value="InterPro"/>
</dbReference>
<accession>A0A0F5K1N7</accession>
<feature type="domain" description="Glycosyl transferase family 1" evidence="1">
    <location>
        <begin position="190"/>
        <end position="343"/>
    </location>
</feature>
<evidence type="ECO:0000259" key="1">
    <source>
        <dbReference type="Pfam" id="PF00534"/>
    </source>
</evidence>
<keyword evidence="4" id="KW-1185">Reference proteome</keyword>
<dbReference type="STRING" id="28092.WM40_09210"/>
<dbReference type="InterPro" id="IPR001296">
    <property type="entry name" value="Glyco_trans_1"/>
</dbReference>
<comment type="caution">
    <text evidence="3">The sequence shown here is derived from an EMBL/GenBank/DDBJ whole genome shotgun (WGS) entry which is preliminary data.</text>
</comment>
<dbReference type="Pfam" id="PF00534">
    <property type="entry name" value="Glycos_transf_1"/>
    <property type="match status" value="1"/>
</dbReference>
<dbReference type="Proteomes" id="UP000033618">
    <property type="component" value="Unassembled WGS sequence"/>
</dbReference>
<keyword evidence="3" id="KW-0808">Transferase</keyword>
<dbReference type="CDD" id="cd03795">
    <property type="entry name" value="GT4_WfcD-like"/>
    <property type="match status" value="1"/>
</dbReference>
<sequence>MRVLHFYKTYKPDSHGGAEQLIWQLCTGAAQRGIQADVMTVSKHTGTSDLGDHKHYRVREHISLASANFSATAFSAFKSHAAKADVIHYHFPYPFADMVHFLTRVRKPTVLTYHSDIVKQKNLLRLYRPLMMRFLGSVDRIVATSPNYVATSPVLQRFQEKVDVIPIGIDREAYPVPDTQRLAAWRARFGPRFFLFVGNLRYYKGLHVLLDALIGSSYPVVIVGNGREEAALKAQATRLGLVHVHFIGSIDEIDKVALLMQCEALLFPSHLRSEAFGISLLEAAMYGKPMVSCEIGTGTSWVNLANETGRVIPPNNPQALRQAIDWLWLHRTAAAQMGQAAERRYRDHFTAEQMVSGYVELYRSLCVRS</sequence>
<dbReference type="PANTHER" id="PTHR12526">
    <property type="entry name" value="GLYCOSYLTRANSFERASE"/>
    <property type="match status" value="1"/>
</dbReference>
<dbReference type="AlphaFoldDB" id="A0A0F5K1N7"/>
<dbReference type="PANTHER" id="PTHR12526:SF627">
    <property type="entry name" value="D-RHAMNOSYLTRANSFERASE WBPZ"/>
    <property type="match status" value="1"/>
</dbReference>
<evidence type="ECO:0000259" key="2">
    <source>
        <dbReference type="Pfam" id="PF13439"/>
    </source>
</evidence>
<reference evidence="3 4" key="1">
    <citation type="submission" date="2015-03" db="EMBL/GenBank/DDBJ databases">
        <title>Draft Genome Sequence of Burkholderia andropogonis type strain ICMP2807, isolated from Sorghum bicolor.</title>
        <authorList>
            <person name="Lopes-Santos L."/>
            <person name="Castro D.B."/>
            <person name="Ottoboni L.M."/>
            <person name="Park D."/>
            <person name="Weirc B.S."/>
            <person name="Destefano S.A."/>
        </authorList>
    </citation>
    <scope>NUCLEOTIDE SEQUENCE [LARGE SCALE GENOMIC DNA]</scope>
    <source>
        <strain evidence="3 4">ICMP2807</strain>
    </source>
</reference>
<dbReference type="InterPro" id="IPR028098">
    <property type="entry name" value="Glyco_trans_4-like_N"/>
</dbReference>
<organism evidence="3 4">
    <name type="scientific">Robbsia andropogonis</name>
    <dbReference type="NCBI Taxonomy" id="28092"/>
    <lineage>
        <taxon>Bacteria</taxon>
        <taxon>Pseudomonadati</taxon>
        <taxon>Pseudomonadota</taxon>
        <taxon>Betaproteobacteria</taxon>
        <taxon>Burkholderiales</taxon>
        <taxon>Burkholderiaceae</taxon>
        <taxon>Robbsia</taxon>
    </lineage>
</organism>
<protein>
    <submittedName>
        <fullName evidence="3">Glycosyl transferase family 1</fullName>
    </submittedName>
</protein>
<evidence type="ECO:0000313" key="3">
    <source>
        <dbReference type="EMBL" id="KKB63840.1"/>
    </source>
</evidence>
<dbReference type="Pfam" id="PF13439">
    <property type="entry name" value="Glyco_transf_4"/>
    <property type="match status" value="1"/>
</dbReference>
<dbReference type="OrthoDB" id="9802525at2"/>
<proteinExistence type="predicted"/>
<gene>
    <name evidence="3" type="ORF">WM40_09210</name>
</gene>
<evidence type="ECO:0000313" key="4">
    <source>
        <dbReference type="Proteomes" id="UP000033618"/>
    </source>
</evidence>
<dbReference type="EMBL" id="LAQU01000007">
    <property type="protein sequence ID" value="KKB63840.1"/>
    <property type="molecule type" value="Genomic_DNA"/>
</dbReference>
<dbReference type="PATRIC" id="fig|28092.6.peg.2169"/>